<reference evidence="5" key="1">
    <citation type="journal article" date="2022" name="ISME J.">
        <title>Genetic and phylogenetic analysis of dissimilatory iodate-reducing bacteria identifies potential niches across the world's oceans.</title>
        <authorList>
            <person name="Reyes-Umana V."/>
            <person name="Henning Z."/>
            <person name="Lee K."/>
            <person name="Barnum T.P."/>
            <person name="Coates J.D."/>
        </authorList>
    </citation>
    <scope>NUCLEOTIDE SEQUENCE [LARGE SCALE GENOMIC DNA]</scope>
    <source>
        <strain evidence="5">IR12</strain>
    </source>
</reference>
<evidence type="ECO:0000313" key="4">
    <source>
        <dbReference type="EMBL" id="MBT0963012.1"/>
    </source>
</evidence>
<gene>
    <name evidence="4" type="ORF">I8J34_17660</name>
</gene>
<dbReference type="Gene3D" id="2.60.40.2500">
    <property type="match status" value="1"/>
</dbReference>
<feature type="signal peptide" evidence="3">
    <location>
        <begin position="1"/>
        <end position="21"/>
    </location>
</feature>
<accession>A0A944DCM8</accession>
<keyword evidence="4" id="KW-0614">Plasmid</keyword>
<evidence type="ECO:0000256" key="2">
    <source>
        <dbReference type="ARBA" id="ARBA00022729"/>
    </source>
</evidence>
<organism evidence="4 5">
    <name type="scientific">Denitromonas iodatirespirans</name>
    <dbReference type="NCBI Taxonomy" id="2795389"/>
    <lineage>
        <taxon>Bacteria</taxon>
        <taxon>Pseudomonadati</taxon>
        <taxon>Pseudomonadota</taxon>
        <taxon>Betaproteobacteria</taxon>
        <taxon>Rhodocyclales</taxon>
        <taxon>Zoogloeaceae</taxon>
        <taxon>Denitromonas</taxon>
    </lineage>
</organism>
<comment type="similarity">
    <text evidence="1">Belongs to the TrbG/VirB9 family.</text>
</comment>
<protein>
    <submittedName>
        <fullName evidence="4">TrbG/VirB9 family P-type conjugative transfer protein</fullName>
    </submittedName>
</protein>
<evidence type="ECO:0000256" key="1">
    <source>
        <dbReference type="ARBA" id="ARBA00006135"/>
    </source>
</evidence>
<dbReference type="InterPro" id="IPR038161">
    <property type="entry name" value="VirB9/CagX/TrbG_C_sf"/>
</dbReference>
<proteinExistence type="inferred from homology"/>
<feature type="chain" id="PRO_5037253516" evidence="3">
    <location>
        <begin position="22"/>
        <end position="272"/>
    </location>
</feature>
<comment type="caution">
    <text evidence="4">The sequence shown here is derived from an EMBL/GenBank/DDBJ whole genome shotgun (WGS) entry which is preliminary data.</text>
</comment>
<dbReference type="Pfam" id="PF03524">
    <property type="entry name" value="CagX"/>
    <property type="match status" value="1"/>
</dbReference>
<evidence type="ECO:0000313" key="5">
    <source>
        <dbReference type="Proteomes" id="UP000694660"/>
    </source>
</evidence>
<name>A0A944DCM8_DENI1</name>
<sequence>MKLIASMTLSVLLLASAPASAEVIPPKGDADSRVRVVAYDESDVVKLTGYVGYQTHVELAPGEKFVDLFAGDVAGLDFGQVRNNLFLKPKADLVRTNVTIVTDRRVYHFDYHVSKATANLANRRDMIYSLRFIYPKDEALAAAAQLQRQEADERFQESKDSRPQQRDYWYCGDEALRPVEAYDDGVHTYLQFSSRGEFPAIYIRNDDSSESLVNFNVTNDRLVVHRVAKRFVLRRGQLVGCVVNKGYTGGGQRLNNNVIAPAVERVTKGDIQ</sequence>
<dbReference type="AlphaFoldDB" id="A0A944DCM8"/>
<keyword evidence="5" id="KW-1185">Reference proteome</keyword>
<dbReference type="EMBL" id="JAEKFT010000023">
    <property type="protein sequence ID" value="MBT0963012.1"/>
    <property type="molecule type" value="Genomic_DNA"/>
</dbReference>
<dbReference type="RefSeq" id="WP_214362984.1">
    <property type="nucleotide sequence ID" value="NZ_JAEKFT010000023.1"/>
</dbReference>
<geneLocation type="plasmid" evidence="4">
    <name>unnamed1</name>
</geneLocation>
<dbReference type="Proteomes" id="UP000694660">
    <property type="component" value="Unassembled WGS sequence"/>
</dbReference>
<dbReference type="CDD" id="cd06911">
    <property type="entry name" value="VirB9_CagX_TrbG"/>
    <property type="match status" value="1"/>
</dbReference>
<keyword evidence="2 3" id="KW-0732">Signal</keyword>
<evidence type="ECO:0000256" key="3">
    <source>
        <dbReference type="SAM" id="SignalP"/>
    </source>
</evidence>
<dbReference type="InterPro" id="IPR010258">
    <property type="entry name" value="Conjugal_tfr_TrbG/VirB9/CagX"/>
</dbReference>
<dbReference type="InterPro" id="IPR033645">
    <property type="entry name" value="VirB9/CagX/TrbG_C"/>
</dbReference>